<dbReference type="PANTHER" id="PTHR43322:SF5">
    <property type="entry name" value="1-DEOXY-D-XYLULOSE-5-PHOSPHATE SYNTHASE, CHLOROPLASTIC"/>
    <property type="match status" value="1"/>
</dbReference>
<keyword evidence="6" id="KW-0460">Magnesium</keyword>
<evidence type="ECO:0000256" key="2">
    <source>
        <dbReference type="ARBA" id="ARBA00001964"/>
    </source>
</evidence>
<dbReference type="PROSITE" id="PS00801">
    <property type="entry name" value="TRANSKETOLASE_1"/>
    <property type="match status" value="1"/>
</dbReference>
<dbReference type="InterPro" id="IPR029061">
    <property type="entry name" value="THDP-binding"/>
</dbReference>
<dbReference type="AlphaFoldDB" id="X0YDJ3"/>
<comment type="caution">
    <text evidence="8">The sequence shown here is derived from an EMBL/GenBank/DDBJ whole genome shotgun (WGS) entry which is preliminary data.</text>
</comment>
<dbReference type="Pfam" id="PF13292">
    <property type="entry name" value="DXP_synthase_N"/>
    <property type="match status" value="1"/>
</dbReference>
<evidence type="ECO:0000256" key="4">
    <source>
        <dbReference type="ARBA" id="ARBA00022679"/>
    </source>
</evidence>
<sequence>MYLERVKQPADLRDLSYEELNDLAGEIRDFIVSAVSDTGGHLGSNLGAVELTLALHRVFESPTDAILWDTGHQAYVHKIV</sequence>
<evidence type="ECO:0000256" key="5">
    <source>
        <dbReference type="ARBA" id="ARBA00022723"/>
    </source>
</evidence>
<accession>X0YDJ3</accession>
<dbReference type="PANTHER" id="PTHR43322">
    <property type="entry name" value="1-D-DEOXYXYLULOSE 5-PHOSPHATE SYNTHASE-RELATED"/>
    <property type="match status" value="1"/>
</dbReference>
<evidence type="ECO:0000256" key="6">
    <source>
        <dbReference type="ARBA" id="ARBA00022842"/>
    </source>
</evidence>
<comment type="cofactor">
    <cofactor evidence="2">
        <name>thiamine diphosphate</name>
        <dbReference type="ChEBI" id="CHEBI:58937"/>
    </cofactor>
</comment>
<gene>
    <name evidence="8" type="ORF">S01H1_68791</name>
</gene>
<dbReference type="EMBL" id="BARS01045631">
    <property type="protein sequence ID" value="GAG34886.1"/>
    <property type="molecule type" value="Genomic_DNA"/>
</dbReference>
<evidence type="ECO:0000313" key="8">
    <source>
        <dbReference type="EMBL" id="GAG34886.1"/>
    </source>
</evidence>
<feature type="non-terminal residue" evidence="8">
    <location>
        <position position="80"/>
    </location>
</feature>
<dbReference type="Gene3D" id="3.40.50.970">
    <property type="match status" value="1"/>
</dbReference>
<evidence type="ECO:0000256" key="7">
    <source>
        <dbReference type="ARBA" id="ARBA00023052"/>
    </source>
</evidence>
<dbReference type="GO" id="GO:0046872">
    <property type="term" value="F:metal ion binding"/>
    <property type="evidence" value="ECO:0007669"/>
    <property type="project" value="UniProtKB-KW"/>
</dbReference>
<protein>
    <submittedName>
        <fullName evidence="8">Uncharacterized protein</fullName>
    </submittedName>
</protein>
<dbReference type="GO" id="GO:0005829">
    <property type="term" value="C:cytosol"/>
    <property type="evidence" value="ECO:0007669"/>
    <property type="project" value="TreeGrafter"/>
</dbReference>
<comment type="cofactor">
    <cofactor evidence="1">
        <name>Mg(2+)</name>
        <dbReference type="ChEBI" id="CHEBI:18420"/>
    </cofactor>
</comment>
<evidence type="ECO:0000256" key="1">
    <source>
        <dbReference type="ARBA" id="ARBA00001946"/>
    </source>
</evidence>
<dbReference type="GO" id="GO:0016114">
    <property type="term" value="P:terpenoid biosynthetic process"/>
    <property type="evidence" value="ECO:0007669"/>
    <property type="project" value="InterPro"/>
</dbReference>
<reference evidence="8" key="1">
    <citation type="journal article" date="2014" name="Front. Microbiol.">
        <title>High frequency of phylogenetically diverse reductive dehalogenase-homologous genes in deep subseafloor sedimentary metagenomes.</title>
        <authorList>
            <person name="Kawai M."/>
            <person name="Futagami T."/>
            <person name="Toyoda A."/>
            <person name="Takaki Y."/>
            <person name="Nishi S."/>
            <person name="Hori S."/>
            <person name="Arai W."/>
            <person name="Tsubouchi T."/>
            <person name="Morono Y."/>
            <person name="Uchiyama I."/>
            <person name="Ito T."/>
            <person name="Fujiyama A."/>
            <person name="Inagaki F."/>
            <person name="Takami H."/>
        </authorList>
    </citation>
    <scope>NUCLEOTIDE SEQUENCE</scope>
    <source>
        <strain evidence="8">Expedition CK06-06</strain>
    </source>
</reference>
<dbReference type="InterPro" id="IPR005477">
    <property type="entry name" value="Dxylulose-5-P_synthase"/>
</dbReference>
<dbReference type="GO" id="GO:0019288">
    <property type="term" value="P:isopentenyl diphosphate biosynthetic process, methylerythritol 4-phosphate pathway"/>
    <property type="evidence" value="ECO:0007669"/>
    <property type="project" value="TreeGrafter"/>
</dbReference>
<keyword evidence="5" id="KW-0479">Metal-binding</keyword>
<dbReference type="SUPFAM" id="SSF52518">
    <property type="entry name" value="Thiamin diphosphate-binding fold (THDP-binding)"/>
    <property type="match status" value="1"/>
</dbReference>
<evidence type="ECO:0000256" key="3">
    <source>
        <dbReference type="ARBA" id="ARBA00011738"/>
    </source>
</evidence>
<name>X0YDJ3_9ZZZZ</name>
<dbReference type="GO" id="GO:0008661">
    <property type="term" value="F:1-deoxy-D-xylulose-5-phosphate synthase activity"/>
    <property type="evidence" value="ECO:0007669"/>
    <property type="project" value="InterPro"/>
</dbReference>
<comment type="subunit">
    <text evidence="3">Homodimer.</text>
</comment>
<proteinExistence type="predicted"/>
<organism evidence="8">
    <name type="scientific">marine sediment metagenome</name>
    <dbReference type="NCBI Taxonomy" id="412755"/>
    <lineage>
        <taxon>unclassified sequences</taxon>
        <taxon>metagenomes</taxon>
        <taxon>ecological metagenomes</taxon>
    </lineage>
</organism>
<keyword evidence="7" id="KW-0786">Thiamine pyrophosphate</keyword>
<dbReference type="InterPro" id="IPR049557">
    <property type="entry name" value="Transketolase_CS"/>
</dbReference>
<keyword evidence="4" id="KW-0808">Transferase</keyword>